<dbReference type="Pfam" id="PF10604">
    <property type="entry name" value="Polyketide_cyc2"/>
    <property type="match status" value="1"/>
</dbReference>
<evidence type="ECO:0000313" key="2">
    <source>
        <dbReference type="Proteomes" id="UP000030403"/>
    </source>
</evidence>
<dbReference type="eggNOG" id="COG3832">
    <property type="taxonomic scope" value="Bacteria"/>
</dbReference>
<sequence>MPAFSDEVIIEKPKEEVFAFAANMDNSTDVMPNVAKIEKLTEGPVGVGTQYRETREIRGKEASSVIEVVEYKLNEKYSVESSLEGLTTIYHYTFTERDGETKIRFECEINASTLKMKLVKPVFKRIMKKEDGDHLQHMKKAIEQSNT</sequence>
<dbReference type="OrthoDB" id="1903764at2"/>
<gene>
    <name evidence="1" type="ORF">N783_21130</name>
</gene>
<reference evidence="1 2" key="1">
    <citation type="submission" date="2013-08" db="EMBL/GenBank/DDBJ databases">
        <authorList>
            <person name="Huang J."/>
            <person name="Wang G."/>
        </authorList>
    </citation>
    <scope>NUCLEOTIDE SEQUENCE [LARGE SCALE GENOMIC DNA]</scope>
    <source>
        <strain evidence="1 2">BH030004</strain>
    </source>
</reference>
<name>A0A0A5GAU9_9BACI</name>
<protein>
    <recommendedName>
        <fullName evidence="3">Polyketide cyclase / dehydrase and lipid transport</fullName>
    </recommendedName>
</protein>
<evidence type="ECO:0008006" key="3">
    <source>
        <dbReference type="Google" id="ProtNLM"/>
    </source>
</evidence>
<dbReference type="SUPFAM" id="SSF55961">
    <property type="entry name" value="Bet v1-like"/>
    <property type="match status" value="1"/>
</dbReference>
<dbReference type="InterPro" id="IPR023393">
    <property type="entry name" value="START-like_dom_sf"/>
</dbReference>
<comment type="caution">
    <text evidence="1">The sequence shown here is derived from an EMBL/GenBank/DDBJ whole genome shotgun (WGS) entry which is preliminary data.</text>
</comment>
<evidence type="ECO:0000313" key="1">
    <source>
        <dbReference type="EMBL" id="KGX90296.1"/>
    </source>
</evidence>
<dbReference type="Gene3D" id="3.30.530.20">
    <property type="match status" value="1"/>
</dbReference>
<dbReference type="InterPro" id="IPR019587">
    <property type="entry name" value="Polyketide_cyclase/dehydratase"/>
</dbReference>
<dbReference type="RefSeq" id="WP_027448666.1">
    <property type="nucleotide sequence ID" value="NZ_AVPF01000008.1"/>
</dbReference>
<keyword evidence="2" id="KW-1185">Reference proteome</keyword>
<dbReference type="Proteomes" id="UP000030403">
    <property type="component" value="Unassembled WGS sequence"/>
</dbReference>
<dbReference type="STRING" id="1385511.GCA_000425225_02192"/>
<dbReference type="EMBL" id="AVPF01000008">
    <property type="protein sequence ID" value="KGX90296.1"/>
    <property type="molecule type" value="Genomic_DNA"/>
</dbReference>
<accession>A0A0A5GAU9</accession>
<proteinExistence type="predicted"/>
<organism evidence="1 2">
    <name type="scientific">Pontibacillus marinus BH030004 = DSM 16465</name>
    <dbReference type="NCBI Taxonomy" id="1385511"/>
    <lineage>
        <taxon>Bacteria</taxon>
        <taxon>Bacillati</taxon>
        <taxon>Bacillota</taxon>
        <taxon>Bacilli</taxon>
        <taxon>Bacillales</taxon>
        <taxon>Bacillaceae</taxon>
        <taxon>Pontibacillus</taxon>
    </lineage>
</organism>
<dbReference type="AlphaFoldDB" id="A0A0A5GAU9"/>